<evidence type="ECO:0008006" key="4">
    <source>
        <dbReference type="Google" id="ProtNLM"/>
    </source>
</evidence>
<evidence type="ECO:0000256" key="1">
    <source>
        <dbReference type="SAM" id="MobiDB-lite"/>
    </source>
</evidence>
<dbReference type="SUPFAM" id="SSF63829">
    <property type="entry name" value="Calcium-dependent phosphotriesterase"/>
    <property type="match status" value="1"/>
</dbReference>
<accession>A0A317ZJF3</accession>
<protein>
    <recommendedName>
        <fullName evidence="4">6-bladed beta-propeller</fullName>
    </recommendedName>
</protein>
<feature type="region of interest" description="Disordered" evidence="1">
    <location>
        <begin position="1"/>
        <end position="20"/>
    </location>
</feature>
<comment type="caution">
    <text evidence="2">The sequence shown here is derived from an EMBL/GenBank/DDBJ whole genome shotgun (WGS) entry which is preliminary data.</text>
</comment>
<sequence length="331" mass="36203">MPVVVSAHVDPGTRPGAHDHHHSVVVGHGKYQYEAVPHWGELPGGKSIGPTHGGVVVDSQDGRVYVSTDAEHSILVYEANGTFVESIAPQCRGFHAMDIGRDNRETVIYGAQLKDTLRVCKIDTEGNILMEISAETHPDLPGGWKGVTGVAVAPDGSIFCSMGYGSNLIHKFGKFGDYIKSFGGKGKPEAGKVVTRTSHGLKVDTRFDPPRLLVCDRENRRLFHTDLEGKWIGEIVTDLRRPCAVSIFGNLCAIAELEGRVTLLDKKGNILTHLGDNPNEKQWANFRVELDAIDEGLFTAPHGLSFDENGNIYVQDWNASGRMTKLKRLSQ</sequence>
<name>A0A317ZJF3_9BACT</name>
<dbReference type="RefSeq" id="WP_158279847.1">
    <property type="nucleotide sequence ID" value="NZ_QHJQ01000005.1"/>
</dbReference>
<dbReference type="OrthoDB" id="9799230at2"/>
<dbReference type="InParanoid" id="A0A317ZJF3"/>
<evidence type="ECO:0000313" key="3">
    <source>
        <dbReference type="Proteomes" id="UP000247099"/>
    </source>
</evidence>
<gene>
    <name evidence="2" type="ORF">DDZ13_08260</name>
</gene>
<dbReference type="EMBL" id="QHJQ01000005">
    <property type="protein sequence ID" value="PXA04028.1"/>
    <property type="molecule type" value="Genomic_DNA"/>
</dbReference>
<dbReference type="PANTHER" id="PTHR24104">
    <property type="entry name" value="E3 UBIQUITIN-PROTEIN LIGASE NHLRC1-RELATED"/>
    <property type="match status" value="1"/>
</dbReference>
<dbReference type="PANTHER" id="PTHR24104:SF25">
    <property type="entry name" value="PROTEIN LIN-41"/>
    <property type="match status" value="1"/>
</dbReference>
<dbReference type="Gene3D" id="2.120.10.30">
    <property type="entry name" value="TolB, C-terminal domain"/>
    <property type="match status" value="1"/>
</dbReference>
<dbReference type="AlphaFoldDB" id="A0A317ZJF3"/>
<reference evidence="2 3" key="1">
    <citation type="submission" date="2018-05" db="EMBL/GenBank/DDBJ databases">
        <title>Coraliomargarita sinensis sp. nov., isolated from a marine solar saltern.</title>
        <authorList>
            <person name="Zhou L.Y."/>
        </authorList>
    </citation>
    <scope>NUCLEOTIDE SEQUENCE [LARGE SCALE GENOMIC DNA]</scope>
    <source>
        <strain evidence="2 3">WN38</strain>
    </source>
</reference>
<evidence type="ECO:0000313" key="2">
    <source>
        <dbReference type="EMBL" id="PXA04028.1"/>
    </source>
</evidence>
<dbReference type="InterPro" id="IPR011042">
    <property type="entry name" value="6-blade_b-propeller_TolB-like"/>
</dbReference>
<dbReference type="GO" id="GO:0008270">
    <property type="term" value="F:zinc ion binding"/>
    <property type="evidence" value="ECO:0007669"/>
    <property type="project" value="UniProtKB-KW"/>
</dbReference>
<keyword evidence="3" id="KW-1185">Reference proteome</keyword>
<dbReference type="Proteomes" id="UP000247099">
    <property type="component" value="Unassembled WGS sequence"/>
</dbReference>
<proteinExistence type="predicted"/>
<organism evidence="2 3">
    <name type="scientific">Coraliomargarita sinensis</name>
    <dbReference type="NCBI Taxonomy" id="2174842"/>
    <lineage>
        <taxon>Bacteria</taxon>
        <taxon>Pseudomonadati</taxon>
        <taxon>Verrucomicrobiota</taxon>
        <taxon>Opitutia</taxon>
        <taxon>Puniceicoccales</taxon>
        <taxon>Coraliomargaritaceae</taxon>
        <taxon>Coraliomargarita</taxon>
    </lineage>
</organism>
<dbReference type="InterPro" id="IPR050952">
    <property type="entry name" value="TRIM-NHL_E3_ligases"/>
</dbReference>